<dbReference type="Proteomes" id="UP000473278">
    <property type="component" value="Unassembled WGS sequence"/>
</dbReference>
<evidence type="ECO:0000313" key="3">
    <source>
        <dbReference type="Proteomes" id="UP000473278"/>
    </source>
</evidence>
<dbReference type="EMBL" id="JAALLT010000004">
    <property type="protein sequence ID" value="NGP77780.1"/>
    <property type="molecule type" value="Genomic_DNA"/>
</dbReference>
<sequence>MPKLTFDHYTIKVKDLETSAAFYKNVLGLDEIENRTGKPYIRWFSIGKSTELHIVEGDNRGIHTNVGVHLAMKLDDFDGFISHLKSKNILTHDSKARPGSITTRADGVRQVYFQDPDGYWIEVNEAD</sequence>
<proteinExistence type="predicted"/>
<gene>
    <name evidence="2" type="ORF">G3570_14120</name>
</gene>
<evidence type="ECO:0000313" key="2">
    <source>
        <dbReference type="EMBL" id="NGP77780.1"/>
    </source>
</evidence>
<dbReference type="SUPFAM" id="SSF54593">
    <property type="entry name" value="Glyoxalase/Bleomycin resistance protein/Dihydroxybiphenyl dioxygenase"/>
    <property type="match status" value="1"/>
</dbReference>
<comment type="caution">
    <text evidence="2">The sequence shown here is derived from an EMBL/GenBank/DDBJ whole genome shotgun (WGS) entry which is preliminary data.</text>
</comment>
<reference evidence="2 3" key="1">
    <citation type="submission" date="2020-02" db="EMBL/GenBank/DDBJ databases">
        <title>Balneolaceae bacterium YR4-1, complete genome.</title>
        <authorList>
            <person name="Li Y."/>
            <person name="Wu S."/>
        </authorList>
    </citation>
    <scope>NUCLEOTIDE SEQUENCE [LARGE SCALE GENOMIC DNA]</scope>
    <source>
        <strain evidence="2 3">YR4-1</strain>
    </source>
</reference>
<feature type="domain" description="VOC" evidence="1">
    <location>
        <begin position="5"/>
        <end position="126"/>
    </location>
</feature>
<protein>
    <submittedName>
        <fullName evidence="2">VOC family protein</fullName>
    </submittedName>
</protein>
<dbReference type="PROSITE" id="PS51819">
    <property type="entry name" value="VOC"/>
    <property type="match status" value="1"/>
</dbReference>
<organism evidence="2 3">
    <name type="scientific">Halalkalibaculum roseum</name>
    <dbReference type="NCBI Taxonomy" id="2709311"/>
    <lineage>
        <taxon>Bacteria</taxon>
        <taxon>Pseudomonadati</taxon>
        <taxon>Balneolota</taxon>
        <taxon>Balneolia</taxon>
        <taxon>Balneolales</taxon>
        <taxon>Balneolaceae</taxon>
        <taxon>Halalkalibaculum</taxon>
    </lineage>
</organism>
<dbReference type="InterPro" id="IPR029068">
    <property type="entry name" value="Glyas_Bleomycin-R_OHBP_Dase"/>
</dbReference>
<dbReference type="Pfam" id="PF00903">
    <property type="entry name" value="Glyoxalase"/>
    <property type="match status" value="1"/>
</dbReference>
<dbReference type="PANTHER" id="PTHR47802">
    <property type="entry name" value="GLYOXALASE FAMILY PROTEIN, EXPRESSED"/>
    <property type="match status" value="1"/>
</dbReference>
<dbReference type="InterPro" id="IPR037523">
    <property type="entry name" value="VOC_core"/>
</dbReference>
<evidence type="ECO:0000259" key="1">
    <source>
        <dbReference type="PROSITE" id="PS51819"/>
    </source>
</evidence>
<dbReference type="InterPro" id="IPR004360">
    <property type="entry name" value="Glyas_Fos-R_dOase_dom"/>
</dbReference>
<dbReference type="PANTHER" id="PTHR47802:SF1">
    <property type="entry name" value="GLYOXALASE FAMILY PROTEIN, EXPRESSED"/>
    <property type="match status" value="1"/>
</dbReference>
<name>A0A6M1SXI2_9BACT</name>
<dbReference type="Gene3D" id="3.10.180.10">
    <property type="entry name" value="2,3-Dihydroxybiphenyl 1,2-Dioxygenase, domain 1"/>
    <property type="match status" value="1"/>
</dbReference>
<keyword evidence="3" id="KW-1185">Reference proteome</keyword>
<accession>A0A6M1SXI2</accession>
<dbReference type="AlphaFoldDB" id="A0A6M1SXI2"/>
<dbReference type="RefSeq" id="WP_165143468.1">
    <property type="nucleotide sequence ID" value="NZ_JAALLT010000004.1"/>
</dbReference>